<dbReference type="Pfam" id="PF00089">
    <property type="entry name" value="Trypsin"/>
    <property type="match status" value="2"/>
</dbReference>
<dbReference type="Proteomes" id="UP000694700">
    <property type="component" value="Unplaced"/>
</dbReference>
<evidence type="ECO:0000256" key="2">
    <source>
        <dbReference type="ARBA" id="ARBA00022729"/>
    </source>
</evidence>
<dbReference type="SUPFAM" id="SSF50494">
    <property type="entry name" value="Trypsin-like serine proteases"/>
    <property type="match status" value="2"/>
</dbReference>
<dbReference type="InterPro" id="IPR001254">
    <property type="entry name" value="Trypsin_dom"/>
</dbReference>
<dbReference type="CDD" id="cd00190">
    <property type="entry name" value="Tryp_SPc"/>
    <property type="match status" value="2"/>
</dbReference>
<dbReference type="SMART" id="SM00539">
    <property type="entry name" value="NIDO"/>
    <property type="match status" value="2"/>
</dbReference>
<evidence type="ECO:0000256" key="7">
    <source>
        <dbReference type="SAM" id="SignalP"/>
    </source>
</evidence>
<dbReference type="Ensembl" id="ENSCCRT00015090859.1">
    <property type="protein sequence ID" value="ENSCCRP00015088019.1"/>
    <property type="gene ID" value="ENSCCRG00015035519.1"/>
</dbReference>
<dbReference type="InterPro" id="IPR001314">
    <property type="entry name" value="Peptidase_S1A"/>
</dbReference>
<feature type="chain" id="PRO_5034465765" evidence="7">
    <location>
        <begin position="23"/>
        <end position="1067"/>
    </location>
</feature>
<dbReference type="FunFam" id="2.40.10.10:FF:000057">
    <property type="entry name" value="Zgc:100868"/>
    <property type="match status" value="1"/>
</dbReference>
<dbReference type="Pfam" id="PF06119">
    <property type="entry name" value="NIDO"/>
    <property type="match status" value="2"/>
</dbReference>
<dbReference type="InterPro" id="IPR009003">
    <property type="entry name" value="Peptidase_S1_PA"/>
</dbReference>
<keyword evidence="4 6" id="KW-0720">Serine protease</keyword>
<evidence type="ECO:0000256" key="1">
    <source>
        <dbReference type="ARBA" id="ARBA00022670"/>
    </source>
</evidence>
<evidence type="ECO:0000259" key="9">
    <source>
        <dbReference type="PROSITE" id="PS51220"/>
    </source>
</evidence>
<accession>A0A8C1Y0H4</accession>
<keyword evidence="1 6" id="KW-0645">Protease</keyword>
<evidence type="ECO:0000256" key="5">
    <source>
        <dbReference type="ARBA" id="ARBA00023157"/>
    </source>
</evidence>
<feature type="domain" description="Peptidase S1" evidence="8">
    <location>
        <begin position="34"/>
        <end position="276"/>
    </location>
</feature>
<dbReference type="GO" id="GO:0004252">
    <property type="term" value="F:serine-type endopeptidase activity"/>
    <property type="evidence" value="ECO:0007669"/>
    <property type="project" value="InterPro"/>
</dbReference>
<dbReference type="InterPro" id="IPR018114">
    <property type="entry name" value="TRYPSIN_HIS"/>
</dbReference>
<evidence type="ECO:0000313" key="11">
    <source>
        <dbReference type="Proteomes" id="UP000694700"/>
    </source>
</evidence>
<dbReference type="PROSITE" id="PS00135">
    <property type="entry name" value="TRYPSIN_SER"/>
    <property type="match status" value="2"/>
</dbReference>
<dbReference type="PROSITE" id="PS51220">
    <property type="entry name" value="NIDO"/>
    <property type="match status" value="2"/>
</dbReference>
<dbReference type="InterPro" id="IPR033116">
    <property type="entry name" value="TRYPSIN_SER"/>
</dbReference>
<protein>
    <submittedName>
        <fullName evidence="10">Si:dkey-32n7.7</fullName>
    </submittedName>
</protein>
<feature type="domain" description="Peptidase S1" evidence="8">
    <location>
        <begin position="757"/>
        <end position="990"/>
    </location>
</feature>
<reference evidence="10" key="1">
    <citation type="submission" date="2025-08" db="UniProtKB">
        <authorList>
            <consortium name="Ensembl"/>
        </authorList>
    </citation>
    <scope>IDENTIFICATION</scope>
</reference>
<keyword evidence="3 6" id="KW-0378">Hydrolase</keyword>
<keyword evidence="5" id="KW-1015">Disulfide bond</keyword>
<dbReference type="PANTHER" id="PTHR24252:SF7">
    <property type="entry name" value="HYALIN"/>
    <property type="match status" value="1"/>
</dbReference>
<dbReference type="PANTHER" id="PTHR24252">
    <property type="entry name" value="ACROSIN-RELATED"/>
    <property type="match status" value="1"/>
</dbReference>
<feature type="domain" description="NIDO" evidence="9">
    <location>
        <begin position="588"/>
        <end position="721"/>
    </location>
</feature>
<dbReference type="GO" id="GO:0006508">
    <property type="term" value="P:proteolysis"/>
    <property type="evidence" value="ECO:0007669"/>
    <property type="project" value="UniProtKB-KW"/>
</dbReference>
<dbReference type="PROSITE" id="PS50240">
    <property type="entry name" value="TRYPSIN_DOM"/>
    <property type="match status" value="2"/>
</dbReference>
<dbReference type="InterPro" id="IPR043504">
    <property type="entry name" value="Peptidase_S1_PA_chymotrypsin"/>
</dbReference>
<keyword evidence="2 7" id="KW-0732">Signal</keyword>
<dbReference type="SMART" id="SM00020">
    <property type="entry name" value="Tryp_SPc"/>
    <property type="match status" value="2"/>
</dbReference>
<dbReference type="Gene3D" id="2.40.10.10">
    <property type="entry name" value="Trypsin-like serine proteases"/>
    <property type="match status" value="2"/>
</dbReference>
<evidence type="ECO:0000256" key="6">
    <source>
        <dbReference type="RuleBase" id="RU363034"/>
    </source>
</evidence>
<dbReference type="PROSITE" id="PS00134">
    <property type="entry name" value="TRYPSIN_HIS"/>
    <property type="match status" value="2"/>
</dbReference>
<dbReference type="PRINTS" id="PR00722">
    <property type="entry name" value="CHYMOTRYPSIN"/>
</dbReference>
<dbReference type="GO" id="GO:0007160">
    <property type="term" value="P:cell-matrix adhesion"/>
    <property type="evidence" value="ECO:0007669"/>
    <property type="project" value="InterPro"/>
</dbReference>
<proteinExistence type="predicted"/>
<feature type="domain" description="NIDO" evidence="9">
    <location>
        <begin position="377"/>
        <end position="511"/>
    </location>
</feature>
<dbReference type="FunFam" id="2.40.10.10:FF:000024">
    <property type="entry name" value="Serine protease 53"/>
    <property type="match status" value="1"/>
</dbReference>
<feature type="signal peptide" evidence="7">
    <location>
        <begin position="1"/>
        <end position="22"/>
    </location>
</feature>
<name>A0A8C1Y0H4_CYPCA</name>
<organism evidence="10 11">
    <name type="scientific">Cyprinus carpio</name>
    <name type="common">Common carp</name>
    <dbReference type="NCBI Taxonomy" id="7962"/>
    <lineage>
        <taxon>Eukaryota</taxon>
        <taxon>Metazoa</taxon>
        <taxon>Chordata</taxon>
        <taxon>Craniata</taxon>
        <taxon>Vertebrata</taxon>
        <taxon>Euteleostomi</taxon>
        <taxon>Actinopterygii</taxon>
        <taxon>Neopterygii</taxon>
        <taxon>Teleostei</taxon>
        <taxon>Ostariophysi</taxon>
        <taxon>Cypriniformes</taxon>
        <taxon>Cyprinidae</taxon>
        <taxon>Cyprininae</taxon>
        <taxon>Cyprinus</taxon>
    </lineage>
</organism>
<evidence type="ECO:0000256" key="4">
    <source>
        <dbReference type="ARBA" id="ARBA00022825"/>
    </source>
</evidence>
<evidence type="ECO:0000256" key="3">
    <source>
        <dbReference type="ARBA" id="ARBA00022801"/>
    </source>
</evidence>
<dbReference type="AlphaFoldDB" id="A0A8C1Y0H4"/>
<evidence type="ECO:0000259" key="8">
    <source>
        <dbReference type="PROSITE" id="PS50240"/>
    </source>
</evidence>
<sequence length="1067" mass="117883">MEFLKYLILIFIISDTRKAIKAQSCGVSPLSTRIVGGEDAAVGNWPWQVSLQYFGYHFCGGSLISQEWVLTAAHCVYFLSSDIGLNCIVYLGRQSQNISVSNPHEVSRGIRSIIPHPDYDPYQFTNDIALLRLSWPVNYTNYISPICLAAYDSVFHDGTTCWATGWGETGFVGAQPSSGALQEVKMNVVENKDCNCMFQDSLLFDITITPTMMCAGGQSGKGVCFGDSGGPLQCKQGSVWILAGVTNFGIPCGTGIVPDSYARVSKFQNWILENVNGSDIGFVTFSSDVEDKDSSYLCSEEDIALGLFYPFGNRDIEIPPQDNGSSPVVLEKPFVFFGHVFEQVYVNNNGHLTFDGPLSQPTPNYLQLQLDRDIIAPLWTNLDNTVSGTISYRQVTRGGLLQAASNNINQYFPNLNFTAALLFIATWDKVPYYNNLQSSSSFQVVLVSGGSLSFVMMNYGNISATDQQFQAGYGTVNSTNNFSIPVPDENELFNSSNVNVPGRWVFRVDGGPEEGIFYPYGGVEDEMSPQSDDGSSPPIPLLQPFVYFGRVYDKIFVNNNGDLTFDRPLYQWYPNYFPAYSSIDIIAPLWTDIYNYEKGTISYRQVTDARLLNRASREIKKYFPNLNFSASWVFIATWDKVPYFGNSKAESTFQVVLVSGKNMSFTLMHYDYITPTESVEFGFDTINSTNFFSNPVSDVANLSFTSNVNVMGRWVFRVDNSSENNGFCIKTNPQASSDDVSSALMCGRTPVTASSRIVGGQNASAGRWPWQASLLWQGRHICGGSLINKEWVLSAAHCFNGDPAYYYTVSLGRHTQEGFNPNEVFRYVRLINKHPSYNHLTNDNDIALLKLSSPVTFTDYIRPVCLAAYTSVFNSGTDSWITGWGNIGEGVPLPSPEVLQEVEVPVIGNRQCNCLYGVGNITDNMICAGLLEGGKDSCQGDSGGPMVSRQSSVWVQSGIVSFGTGCARPELPGVYTRVSRYQEWISSFVCSDPPGFVHFTSAEADPDYSYSCPGLPPPPDLPLPPSLLIDTESKIPSSATSPPQNSLRSYFLLLPPMCFIIYRVWGQ</sequence>
<evidence type="ECO:0000313" key="10">
    <source>
        <dbReference type="Ensembl" id="ENSCCRP00015088019.1"/>
    </source>
</evidence>
<dbReference type="InterPro" id="IPR003886">
    <property type="entry name" value="NIDO_dom"/>
</dbReference>